<dbReference type="OrthoDB" id="151467at2759"/>
<dbReference type="GeneID" id="20084190"/>
<evidence type="ECO:0000256" key="1">
    <source>
        <dbReference type="SAM" id="MobiDB-lite"/>
    </source>
</evidence>
<gene>
    <name evidence="2" type="ORF">H310_07140</name>
</gene>
<dbReference type="RefSeq" id="XP_008870690.1">
    <property type="nucleotide sequence ID" value="XM_008872468.1"/>
</dbReference>
<feature type="compositionally biased region" description="Basic and acidic residues" evidence="1">
    <location>
        <begin position="1"/>
        <end position="11"/>
    </location>
</feature>
<dbReference type="AlphaFoldDB" id="A0A024U2V5"/>
<dbReference type="EMBL" id="KI913964">
    <property type="protein sequence ID" value="ETW00555.1"/>
    <property type="molecule type" value="Genomic_DNA"/>
</dbReference>
<organism evidence="2">
    <name type="scientific">Aphanomyces invadans</name>
    <dbReference type="NCBI Taxonomy" id="157072"/>
    <lineage>
        <taxon>Eukaryota</taxon>
        <taxon>Sar</taxon>
        <taxon>Stramenopiles</taxon>
        <taxon>Oomycota</taxon>
        <taxon>Saprolegniomycetes</taxon>
        <taxon>Saprolegniales</taxon>
        <taxon>Verrucalvaceae</taxon>
        <taxon>Aphanomyces</taxon>
    </lineage>
</organism>
<dbReference type="SUPFAM" id="SSF48371">
    <property type="entry name" value="ARM repeat"/>
    <property type="match status" value="1"/>
</dbReference>
<feature type="region of interest" description="Disordered" evidence="1">
    <location>
        <begin position="1"/>
        <end position="41"/>
    </location>
</feature>
<feature type="compositionally biased region" description="Pro residues" evidence="1">
    <location>
        <begin position="239"/>
        <end position="249"/>
    </location>
</feature>
<evidence type="ECO:0000313" key="2">
    <source>
        <dbReference type="EMBL" id="ETW00555.1"/>
    </source>
</evidence>
<protein>
    <submittedName>
        <fullName evidence="2">Uncharacterized protein</fullName>
    </submittedName>
</protein>
<feature type="region of interest" description="Disordered" evidence="1">
    <location>
        <begin position="231"/>
        <end position="256"/>
    </location>
</feature>
<dbReference type="InterPro" id="IPR016024">
    <property type="entry name" value="ARM-type_fold"/>
</dbReference>
<name>A0A024U2V5_9STRA</name>
<dbReference type="InterPro" id="IPR011989">
    <property type="entry name" value="ARM-like"/>
</dbReference>
<dbReference type="eggNOG" id="ENOG502QWQV">
    <property type="taxonomic scope" value="Eukaryota"/>
</dbReference>
<accession>A0A024U2V5</accession>
<dbReference type="VEuPathDB" id="FungiDB:H310_07140"/>
<sequence>MEHKDSDRAAAKEQQGNDDEQKKPSTTIQRTGVPRSMLEGAEDDKIEFRSIAAMSAATPPTFGRTFGHMHSQGLSLPTPFTMRKPTMTKAPQGTAVPAPSTIPMIDSTNYSNVTVKPLPAAPFRLELHSHFHVKDSSAQRVCVVIGQKLLDLGTDFVFKAQKGKWKVSKINGSSMVEFKVVLYSTSDTEHVVEFQRRQGDIISMMNLYADVVQACKKQQLLTSEGALKPLKHKRSVPSPTSPPSSPPPSSAAEMKDSVQSIQNMMSSKHHDVQVQGILASISLSSITSTYRDIMAPLVPVLVSLAHSSVDQVKRCASFALARLCDDPECRRAFMNSDGWQLVVKLAAGGPDVSVDCQRESLHVLEILCPLYSHELSKADGAAGVLSLLQDWQSIQDPRLKKHACGAHRALKAAGMIAQ</sequence>
<reference evidence="2" key="1">
    <citation type="submission" date="2013-12" db="EMBL/GenBank/DDBJ databases">
        <title>The Genome Sequence of Aphanomyces invadans NJM9701.</title>
        <authorList>
            <consortium name="The Broad Institute Genomics Platform"/>
            <person name="Russ C."/>
            <person name="Tyler B."/>
            <person name="van West P."/>
            <person name="Dieguez-Uribeondo J."/>
            <person name="Young S.K."/>
            <person name="Zeng Q."/>
            <person name="Gargeya S."/>
            <person name="Fitzgerald M."/>
            <person name="Abouelleil A."/>
            <person name="Alvarado L."/>
            <person name="Chapman S.B."/>
            <person name="Gainer-Dewar J."/>
            <person name="Goldberg J."/>
            <person name="Griggs A."/>
            <person name="Gujja S."/>
            <person name="Hansen M."/>
            <person name="Howarth C."/>
            <person name="Imamovic A."/>
            <person name="Ireland A."/>
            <person name="Larimer J."/>
            <person name="McCowan C."/>
            <person name="Murphy C."/>
            <person name="Pearson M."/>
            <person name="Poon T.W."/>
            <person name="Priest M."/>
            <person name="Roberts A."/>
            <person name="Saif S."/>
            <person name="Shea T."/>
            <person name="Sykes S."/>
            <person name="Wortman J."/>
            <person name="Nusbaum C."/>
            <person name="Birren B."/>
        </authorList>
    </citation>
    <scope>NUCLEOTIDE SEQUENCE [LARGE SCALE GENOMIC DNA]</scope>
    <source>
        <strain evidence="2">NJM9701</strain>
    </source>
</reference>
<proteinExistence type="predicted"/>
<dbReference type="Gene3D" id="1.25.10.10">
    <property type="entry name" value="Leucine-rich Repeat Variant"/>
    <property type="match status" value="1"/>
</dbReference>